<evidence type="ECO:0000313" key="3">
    <source>
        <dbReference type="Proteomes" id="UP001066276"/>
    </source>
</evidence>
<gene>
    <name evidence="2" type="ORF">NDU88_002335</name>
</gene>
<dbReference type="Proteomes" id="UP001066276">
    <property type="component" value="Chromosome 5"/>
</dbReference>
<organism evidence="2 3">
    <name type="scientific">Pleurodeles waltl</name>
    <name type="common">Iberian ribbed newt</name>
    <dbReference type="NCBI Taxonomy" id="8319"/>
    <lineage>
        <taxon>Eukaryota</taxon>
        <taxon>Metazoa</taxon>
        <taxon>Chordata</taxon>
        <taxon>Craniata</taxon>
        <taxon>Vertebrata</taxon>
        <taxon>Euteleostomi</taxon>
        <taxon>Amphibia</taxon>
        <taxon>Batrachia</taxon>
        <taxon>Caudata</taxon>
        <taxon>Salamandroidea</taxon>
        <taxon>Salamandridae</taxon>
        <taxon>Pleurodelinae</taxon>
        <taxon>Pleurodeles</taxon>
    </lineage>
</organism>
<sequence>MVAYGSCDRQCQLLERYPTGVKSMASERHKKDLKEKDLLAKAAPKKQKLHRDTDPDGGSSCHPLPLELPQSTTSRTWGDLNQRVSTLEDTGDTREEELDYFKKEVLDMWDQNIELQDHHSRPDEETRSHLMDLLPNQHRRQ</sequence>
<feature type="region of interest" description="Disordered" evidence="1">
    <location>
        <begin position="114"/>
        <end position="141"/>
    </location>
</feature>
<evidence type="ECO:0000313" key="2">
    <source>
        <dbReference type="EMBL" id="KAJ1149528.1"/>
    </source>
</evidence>
<keyword evidence="3" id="KW-1185">Reference proteome</keyword>
<comment type="caution">
    <text evidence="2">The sequence shown here is derived from an EMBL/GenBank/DDBJ whole genome shotgun (WGS) entry which is preliminary data.</text>
</comment>
<protein>
    <submittedName>
        <fullName evidence="2">Uncharacterized protein</fullName>
    </submittedName>
</protein>
<accession>A0AAV7RBM9</accession>
<dbReference type="AlphaFoldDB" id="A0AAV7RBM9"/>
<name>A0AAV7RBM9_PLEWA</name>
<feature type="compositionally biased region" description="Basic and acidic residues" evidence="1">
    <location>
        <begin position="25"/>
        <end position="39"/>
    </location>
</feature>
<proteinExistence type="predicted"/>
<feature type="compositionally biased region" description="Basic and acidic residues" evidence="1">
    <location>
        <begin position="115"/>
        <end position="130"/>
    </location>
</feature>
<evidence type="ECO:0000256" key="1">
    <source>
        <dbReference type="SAM" id="MobiDB-lite"/>
    </source>
</evidence>
<dbReference type="EMBL" id="JANPWB010000009">
    <property type="protein sequence ID" value="KAJ1149528.1"/>
    <property type="molecule type" value="Genomic_DNA"/>
</dbReference>
<feature type="region of interest" description="Disordered" evidence="1">
    <location>
        <begin position="22"/>
        <end position="95"/>
    </location>
</feature>
<reference evidence="2" key="1">
    <citation type="journal article" date="2022" name="bioRxiv">
        <title>Sequencing and chromosome-scale assembly of the giantPleurodeles waltlgenome.</title>
        <authorList>
            <person name="Brown T."/>
            <person name="Elewa A."/>
            <person name="Iarovenko S."/>
            <person name="Subramanian E."/>
            <person name="Araus A.J."/>
            <person name="Petzold A."/>
            <person name="Susuki M."/>
            <person name="Suzuki K.-i.T."/>
            <person name="Hayashi T."/>
            <person name="Toyoda A."/>
            <person name="Oliveira C."/>
            <person name="Osipova E."/>
            <person name="Leigh N.D."/>
            <person name="Simon A."/>
            <person name="Yun M.H."/>
        </authorList>
    </citation>
    <scope>NUCLEOTIDE SEQUENCE</scope>
    <source>
        <strain evidence="2">20211129_DDA</strain>
        <tissue evidence="2">Liver</tissue>
    </source>
</reference>